<sequence length="120" mass="12843">MIRAIRGATQVDADDPALVVAATKELMAELLDRNGVDSEDVISLLFTTTPDLRSTFPAAAARGGWLDDVPMMCATEIAVPTGLARVVRVMAHVETPLPRSEIRHVYLHGASALRPDLVPG</sequence>
<dbReference type="PANTHER" id="PTHR21164:SF0">
    <property type="entry name" value="CHORISMATE MUTASE AROH"/>
    <property type="match status" value="1"/>
</dbReference>
<keyword evidence="4" id="KW-1185">Reference proteome</keyword>
<dbReference type="PANTHER" id="PTHR21164">
    <property type="entry name" value="CHORISMATE MUTASE"/>
    <property type="match status" value="1"/>
</dbReference>
<dbReference type="InterPro" id="IPR035959">
    <property type="entry name" value="RutC-like_sf"/>
</dbReference>
<keyword evidence="2" id="KW-0028">Amino-acid biosynthesis</keyword>
<dbReference type="PIRSF" id="PIRSF005965">
    <property type="entry name" value="Chor_mut_AroH"/>
    <property type="match status" value="1"/>
</dbReference>
<evidence type="ECO:0000313" key="4">
    <source>
        <dbReference type="Proteomes" id="UP001595690"/>
    </source>
</evidence>
<dbReference type="Proteomes" id="UP001595690">
    <property type="component" value="Unassembled WGS sequence"/>
</dbReference>
<accession>A0ABV8BPL0</accession>
<dbReference type="CDD" id="cd02185">
    <property type="entry name" value="AroH"/>
    <property type="match status" value="1"/>
</dbReference>
<gene>
    <name evidence="3" type="primary">aroH</name>
    <name evidence="3" type="ORF">ACFOWZ_06490</name>
</gene>
<proteinExistence type="predicted"/>
<dbReference type="InterPro" id="IPR008243">
    <property type="entry name" value="Chorismate_mutase_AroH"/>
</dbReference>
<evidence type="ECO:0000313" key="3">
    <source>
        <dbReference type="EMBL" id="MFC3891117.1"/>
    </source>
</evidence>
<keyword evidence="2" id="KW-0057">Aromatic amino acid biosynthesis</keyword>
<dbReference type="EC" id="5.4.99.5" evidence="1 2"/>
<reference evidence="4" key="1">
    <citation type="journal article" date="2019" name="Int. J. Syst. Evol. Microbiol.">
        <title>The Global Catalogue of Microorganisms (GCM) 10K type strain sequencing project: providing services to taxonomists for standard genome sequencing and annotation.</title>
        <authorList>
            <consortium name="The Broad Institute Genomics Platform"/>
            <consortium name="The Broad Institute Genome Sequencing Center for Infectious Disease"/>
            <person name="Wu L."/>
            <person name="Ma J."/>
        </authorList>
    </citation>
    <scope>NUCLEOTIDE SEQUENCE [LARGE SCALE GENOMIC DNA]</scope>
    <source>
        <strain evidence="4">CGMCC 4.7405</strain>
    </source>
</reference>
<dbReference type="EMBL" id="JBHRZI010000010">
    <property type="protein sequence ID" value="MFC3891117.1"/>
    <property type="molecule type" value="Genomic_DNA"/>
</dbReference>
<protein>
    <recommendedName>
        <fullName evidence="1 2">chorismate mutase</fullName>
        <ecNumber evidence="1 2">5.4.99.5</ecNumber>
    </recommendedName>
</protein>
<dbReference type="Pfam" id="PF07736">
    <property type="entry name" value="CM_1"/>
    <property type="match status" value="1"/>
</dbReference>
<dbReference type="NCBIfam" id="TIGR01796">
    <property type="entry name" value="CM_mono_aroH"/>
    <property type="match status" value="1"/>
</dbReference>
<dbReference type="Gene3D" id="3.30.1330.40">
    <property type="entry name" value="RutC-like"/>
    <property type="match status" value="1"/>
</dbReference>
<comment type="catalytic activity">
    <reaction evidence="2">
        <text>chorismate = prephenate</text>
        <dbReference type="Rhea" id="RHEA:13897"/>
        <dbReference type="ChEBI" id="CHEBI:29748"/>
        <dbReference type="ChEBI" id="CHEBI:29934"/>
        <dbReference type="EC" id="5.4.99.5"/>
    </reaction>
</comment>
<evidence type="ECO:0000256" key="1">
    <source>
        <dbReference type="NCBIfam" id="TIGR01796"/>
    </source>
</evidence>
<organism evidence="3 4">
    <name type="scientific">Lentzea rhizosphaerae</name>
    <dbReference type="NCBI Taxonomy" id="2041025"/>
    <lineage>
        <taxon>Bacteria</taxon>
        <taxon>Bacillati</taxon>
        <taxon>Actinomycetota</taxon>
        <taxon>Actinomycetes</taxon>
        <taxon>Pseudonocardiales</taxon>
        <taxon>Pseudonocardiaceae</taxon>
        <taxon>Lentzea</taxon>
    </lineage>
</organism>
<evidence type="ECO:0000256" key="2">
    <source>
        <dbReference type="PROSITE-ProRule" id="PRU00514"/>
    </source>
</evidence>
<dbReference type="SUPFAM" id="SSF55298">
    <property type="entry name" value="YjgF-like"/>
    <property type="match status" value="1"/>
</dbReference>
<keyword evidence="2 3" id="KW-0413">Isomerase</keyword>
<comment type="caution">
    <text evidence="3">The sequence shown here is derived from an EMBL/GenBank/DDBJ whole genome shotgun (WGS) entry which is preliminary data.</text>
</comment>
<name>A0ABV8BPL0_9PSEU</name>
<dbReference type="GO" id="GO:0004106">
    <property type="term" value="F:chorismate mutase activity"/>
    <property type="evidence" value="ECO:0007669"/>
    <property type="project" value="UniProtKB-EC"/>
</dbReference>
<dbReference type="RefSeq" id="WP_382370142.1">
    <property type="nucleotide sequence ID" value="NZ_JBHRZI010000010.1"/>
</dbReference>
<dbReference type="PROSITE" id="PS51167">
    <property type="entry name" value="CHORISMATE_MUT_1"/>
    <property type="match status" value="1"/>
</dbReference>